<dbReference type="AlphaFoldDB" id="A0AAV4WUF9"/>
<dbReference type="Gene3D" id="2.60.40.10">
    <property type="entry name" value="Immunoglobulins"/>
    <property type="match status" value="1"/>
</dbReference>
<gene>
    <name evidence="4" type="primary">Fstl5_2</name>
    <name evidence="4" type="ORF">CEXT_374361</name>
</gene>
<dbReference type="GO" id="GO:0008046">
    <property type="term" value="F:axon guidance receptor activity"/>
    <property type="evidence" value="ECO:0007669"/>
    <property type="project" value="TreeGrafter"/>
</dbReference>
<evidence type="ECO:0000256" key="2">
    <source>
        <dbReference type="ARBA" id="ARBA00023319"/>
    </source>
</evidence>
<reference evidence="4 5" key="1">
    <citation type="submission" date="2021-06" db="EMBL/GenBank/DDBJ databases">
        <title>Caerostris extrusa draft genome.</title>
        <authorList>
            <person name="Kono N."/>
            <person name="Arakawa K."/>
        </authorList>
    </citation>
    <scope>NUCLEOTIDE SEQUENCE [LARGE SCALE GENOMIC DNA]</scope>
</reference>
<sequence length="131" mass="14464">MWMLTIAALPEVHVVPKLQSRAPGELAEMECHVIGVPQPRVYWLKNDEELKMGSEKYTIIGNSTALVVGKITYSDTGAYMCVATNPAGTTRDISSLVVQDQPARSKDKEFCFILKIVACCITLVKGRVKYS</sequence>
<evidence type="ECO:0000256" key="1">
    <source>
        <dbReference type="ARBA" id="ARBA00023157"/>
    </source>
</evidence>
<keyword evidence="1" id="KW-1015">Disulfide bond</keyword>
<dbReference type="InterPro" id="IPR007110">
    <property type="entry name" value="Ig-like_dom"/>
</dbReference>
<dbReference type="GO" id="GO:0030424">
    <property type="term" value="C:axon"/>
    <property type="evidence" value="ECO:0007669"/>
    <property type="project" value="TreeGrafter"/>
</dbReference>
<dbReference type="GO" id="GO:0005886">
    <property type="term" value="C:plasma membrane"/>
    <property type="evidence" value="ECO:0007669"/>
    <property type="project" value="TreeGrafter"/>
</dbReference>
<dbReference type="Pfam" id="PF07679">
    <property type="entry name" value="I-set"/>
    <property type="match status" value="1"/>
</dbReference>
<feature type="domain" description="Ig-like" evidence="3">
    <location>
        <begin position="10"/>
        <end position="94"/>
    </location>
</feature>
<evidence type="ECO:0000259" key="3">
    <source>
        <dbReference type="PROSITE" id="PS50835"/>
    </source>
</evidence>
<dbReference type="EMBL" id="BPLR01016814">
    <property type="protein sequence ID" value="GIY86560.1"/>
    <property type="molecule type" value="Genomic_DNA"/>
</dbReference>
<accession>A0AAV4WUF9</accession>
<name>A0AAV4WUF9_CAEEX</name>
<dbReference type="SUPFAM" id="SSF48726">
    <property type="entry name" value="Immunoglobulin"/>
    <property type="match status" value="1"/>
</dbReference>
<keyword evidence="5" id="KW-1185">Reference proteome</keyword>
<proteinExistence type="predicted"/>
<dbReference type="Proteomes" id="UP001054945">
    <property type="component" value="Unassembled WGS sequence"/>
</dbReference>
<dbReference type="SMART" id="SM00408">
    <property type="entry name" value="IGc2"/>
    <property type="match status" value="1"/>
</dbReference>
<dbReference type="PANTHER" id="PTHR45080">
    <property type="entry name" value="CONTACTIN 5"/>
    <property type="match status" value="1"/>
</dbReference>
<comment type="caution">
    <text evidence="4">The sequence shown here is derived from an EMBL/GenBank/DDBJ whole genome shotgun (WGS) entry which is preliminary data.</text>
</comment>
<evidence type="ECO:0000313" key="4">
    <source>
        <dbReference type="EMBL" id="GIY86560.1"/>
    </source>
</evidence>
<dbReference type="GO" id="GO:0007156">
    <property type="term" value="P:homophilic cell adhesion via plasma membrane adhesion molecules"/>
    <property type="evidence" value="ECO:0007669"/>
    <property type="project" value="TreeGrafter"/>
</dbReference>
<dbReference type="InterPro" id="IPR003598">
    <property type="entry name" value="Ig_sub2"/>
</dbReference>
<dbReference type="FunFam" id="2.60.40.10:FF:000032">
    <property type="entry name" value="palladin isoform X1"/>
    <property type="match status" value="1"/>
</dbReference>
<protein>
    <submittedName>
        <fullName evidence="4">Follistatin-related protein 5</fullName>
    </submittedName>
</protein>
<dbReference type="PANTHER" id="PTHR45080:SF32">
    <property type="entry name" value="MAM DOMAIN CONTAINING GLYCOSYLPHOSPHATIDYLINOSITOL ANCHOR 1"/>
    <property type="match status" value="1"/>
</dbReference>
<dbReference type="InterPro" id="IPR036179">
    <property type="entry name" value="Ig-like_dom_sf"/>
</dbReference>
<dbReference type="GO" id="GO:0050808">
    <property type="term" value="P:synapse organization"/>
    <property type="evidence" value="ECO:0007669"/>
    <property type="project" value="TreeGrafter"/>
</dbReference>
<dbReference type="SMART" id="SM00409">
    <property type="entry name" value="IG"/>
    <property type="match status" value="1"/>
</dbReference>
<dbReference type="InterPro" id="IPR013783">
    <property type="entry name" value="Ig-like_fold"/>
</dbReference>
<evidence type="ECO:0000313" key="5">
    <source>
        <dbReference type="Proteomes" id="UP001054945"/>
    </source>
</evidence>
<dbReference type="InterPro" id="IPR050958">
    <property type="entry name" value="Cell_Adh-Cytoskel_Orgn"/>
</dbReference>
<keyword evidence="2" id="KW-0393">Immunoglobulin domain</keyword>
<dbReference type="InterPro" id="IPR003599">
    <property type="entry name" value="Ig_sub"/>
</dbReference>
<dbReference type="GO" id="GO:0043025">
    <property type="term" value="C:neuronal cell body"/>
    <property type="evidence" value="ECO:0007669"/>
    <property type="project" value="TreeGrafter"/>
</dbReference>
<dbReference type="InterPro" id="IPR013098">
    <property type="entry name" value="Ig_I-set"/>
</dbReference>
<organism evidence="4 5">
    <name type="scientific">Caerostris extrusa</name>
    <name type="common">Bark spider</name>
    <name type="synonym">Caerostris bankana</name>
    <dbReference type="NCBI Taxonomy" id="172846"/>
    <lineage>
        <taxon>Eukaryota</taxon>
        <taxon>Metazoa</taxon>
        <taxon>Ecdysozoa</taxon>
        <taxon>Arthropoda</taxon>
        <taxon>Chelicerata</taxon>
        <taxon>Arachnida</taxon>
        <taxon>Araneae</taxon>
        <taxon>Araneomorphae</taxon>
        <taxon>Entelegynae</taxon>
        <taxon>Araneoidea</taxon>
        <taxon>Araneidae</taxon>
        <taxon>Caerostris</taxon>
    </lineage>
</organism>
<dbReference type="PROSITE" id="PS50835">
    <property type="entry name" value="IG_LIKE"/>
    <property type="match status" value="1"/>
</dbReference>